<keyword evidence="1" id="KW-0238">DNA-binding</keyword>
<dbReference type="GO" id="GO:0003700">
    <property type="term" value="F:DNA-binding transcription factor activity"/>
    <property type="evidence" value="ECO:0007669"/>
    <property type="project" value="TreeGrafter"/>
</dbReference>
<proteinExistence type="predicted"/>
<dbReference type="Gene3D" id="1.10.10.10">
    <property type="entry name" value="Winged helix-like DNA-binding domain superfamily/Winged helix DNA-binding domain"/>
    <property type="match status" value="1"/>
</dbReference>
<dbReference type="SUPFAM" id="SSF46785">
    <property type="entry name" value="Winged helix' DNA-binding domain"/>
    <property type="match status" value="1"/>
</dbReference>
<name>A0A645FTZ3_9ZZZZ</name>
<dbReference type="InterPro" id="IPR036388">
    <property type="entry name" value="WH-like_DNA-bd_sf"/>
</dbReference>
<reference evidence="2" key="1">
    <citation type="submission" date="2019-08" db="EMBL/GenBank/DDBJ databases">
        <authorList>
            <person name="Kucharzyk K."/>
            <person name="Murdoch R.W."/>
            <person name="Higgins S."/>
            <person name="Loffler F."/>
        </authorList>
    </citation>
    <scope>NUCLEOTIDE SEQUENCE</scope>
</reference>
<dbReference type="InterPro" id="IPR000944">
    <property type="entry name" value="Tscrpt_reg_Rrf2"/>
</dbReference>
<accession>A0A645FTZ3</accession>
<dbReference type="InterPro" id="IPR036390">
    <property type="entry name" value="WH_DNA-bd_sf"/>
</dbReference>
<evidence type="ECO:0000256" key="1">
    <source>
        <dbReference type="ARBA" id="ARBA00023125"/>
    </source>
</evidence>
<dbReference type="GO" id="GO:0005829">
    <property type="term" value="C:cytosol"/>
    <property type="evidence" value="ECO:0007669"/>
    <property type="project" value="TreeGrafter"/>
</dbReference>
<organism evidence="2">
    <name type="scientific">bioreactor metagenome</name>
    <dbReference type="NCBI Taxonomy" id="1076179"/>
    <lineage>
        <taxon>unclassified sequences</taxon>
        <taxon>metagenomes</taxon>
        <taxon>ecological metagenomes</taxon>
    </lineage>
</organism>
<dbReference type="Pfam" id="PF02082">
    <property type="entry name" value="Rrf2"/>
    <property type="match status" value="1"/>
</dbReference>
<protein>
    <submittedName>
        <fullName evidence="2">HTH-type transcriptional regulator CymR</fullName>
    </submittedName>
</protein>
<sequence length="136" mass="15322">MMISTKGRYALRIMLDLSQHSDDGYISLSRISERQKISVKYLEAIVAMLNKAGMAESLRGKEGGYKLTKKPEEYTIASIIKLTEGSIAPVSCLEGETNSCEHAYHCLTLPMWVKLEGIIDEYLKSVTLKDLLEKKY</sequence>
<evidence type="ECO:0000313" key="2">
    <source>
        <dbReference type="EMBL" id="MPN16949.1"/>
    </source>
</evidence>
<dbReference type="PROSITE" id="PS51197">
    <property type="entry name" value="HTH_RRF2_2"/>
    <property type="match status" value="1"/>
</dbReference>
<comment type="caution">
    <text evidence="2">The sequence shown here is derived from an EMBL/GenBank/DDBJ whole genome shotgun (WGS) entry which is preliminary data.</text>
</comment>
<dbReference type="PANTHER" id="PTHR33221:SF5">
    <property type="entry name" value="HTH-TYPE TRANSCRIPTIONAL REGULATOR ISCR"/>
    <property type="match status" value="1"/>
</dbReference>
<dbReference type="AlphaFoldDB" id="A0A645FTZ3"/>
<dbReference type="EMBL" id="VSSQ01063964">
    <property type="protein sequence ID" value="MPN16949.1"/>
    <property type="molecule type" value="Genomic_DNA"/>
</dbReference>
<dbReference type="GO" id="GO:0003677">
    <property type="term" value="F:DNA binding"/>
    <property type="evidence" value="ECO:0007669"/>
    <property type="project" value="UniProtKB-KW"/>
</dbReference>
<dbReference type="NCBIfam" id="TIGR00738">
    <property type="entry name" value="rrf2_super"/>
    <property type="match status" value="1"/>
</dbReference>
<dbReference type="PANTHER" id="PTHR33221">
    <property type="entry name" value="WINGED HELIX-TURN-HELIX TRANSCRIPTIONAL REGULATOR, RRF2 FAMILY"/>
    <property type="match status" value="1"/>
</dbReference>
<gene>
    <name evidence="2" type="primary">cymR_41</name>
    <name evidence="2" type="ORF">SDC9_164298</name>
</gene>